<comment type="caution">
    <text evidence="5">The sequence shown here is derived from an EMBL/GenBank/DDBJ whole genome shotgun (WGS) entry which is preliminary data.</text>
</comment>
<dbReference type="InterPro" id="IPR036388">
    <property type="entry name" value="WH-like_DNA-bd_sf"/>
</dbReference>
<keyword evidence="1" id="KW-0805">Transcription regulation</keyword>
<dbReference type="Proteomes" id="UP001596989">
    <property type="component" value="Unassembled WGS sequence"/>
</dbReference>
<dbReference type="InterPro" id="IPR000835">
    <property type="entry name" value="HTH_MarR-typ"/>
</dbReference>
<sequence length="146" mass="16964">MQPIILKDLIHRYEEADFIVTRRLNALIRELMPESITVDQYATLGYLNKRGRCTSTELADIFCVGKSSITAIITRLSDKGYIQRIPEEKDRRIIHLALTEQGEEMCRLLEEKVEGLLGQLIQFFTQEEAIQFIETYEKLAEKLTKI</sequence>
<dbReference type="SMART" id="SM00347">
    <property type="entry name" value="HTH_MARR"/>
    <property type="match status" value="1"/>
</dbReference>
<dbReference type="SUPFAM" id="SSF46785">
    <property type="entry name" value="Winged helix' DNA-binding domain"/>
    <property type="match status" value="1"/>
</dbReference>
<dbReference type="EMBL" id="JBHTJZ010000008">
    <property type="protein sequence ID" value="MFD0959179.1"/>
    <property type="molecule type" value="Genomic_DNA"/>
</dbReference>
<dbReference type="InterPro" id="IPR036390">
    <property type="entry name" value="WH_DNA-bd_sf"/>
</dbReference>
<accession>A0ABW3HP05</accession>
<evidence type="ECO:0000256" key="2">
    <source>
        <dbReference type="ARBA" id="ARBA00023125"/>
    </source>
</evidence>
<evidence type="ECO:0000313" key="6">
    <source>
        <dbReference type="Proteomes" id="UP001596989"/>
    </source>
</evidence>
<feature type="domain" description="HTH marR-type" evidence="4">
    <location>
        <begin position="2"/>
        <end position="141"/>
    </location>
</feature>
<keyword evidence="2" id="KW-0238">DNA-binding</keyword>
<keyword evidence="6" id="KW-1185">Reference proteome</keyword>
<dbReference type="RefSeq" id="WP_377563170.1">
    <property type="nucleotide sequence ID" value="NZ_JBHTJZ010000008.1"/>
</dbReference>
<dbReference type="Gene3D" id="1.10.10.10">
    <property type="entry name" value="Winged helix-like DNA-binding domain superfamily/Winged helix DNA-binding domain"/>
    <property type="match status" value="1"/>
</dbReference>
<evidence type="ECO:0000256" key="3">
    <source>
        <dbReference type="ARBA" id="ARBA00023163"/>
    </source>
</evidence>
<gene>
    <name evidence="5" type="ORF">ACFQ2I_07235</name>
</gene>
<reference evidence="6" key="1">
    <citation type="journal article" date="2019" name="Int. J. Syst. Evol. Microbiol.">
        <title>The Global Catalogue of Microorganisms (GCM) 10K type strain sequencing project: providing services to taxonomists for standard genome sequencing and annotation.</title>
        <authorList>
            <consortium name="The Broad Institute Genomics Platform"/>
            <consortium name="The Broad Institute Genome Sequencing Center for Infectious Disease"/>
            <person name="Wu L."/>
            <person name="Ma J."/>
        </authorList>
    </citation>
    <scope>NUCLEOTIDE SEQUENCE [LARGE SCALE GENOMIC DNA]</scope>
    <source>
        <strain evidence="6">CCUG 59129</strain>
    </source>
</reference>
<dbReference type="PANTHER" id="PTHR42756">
    <property type="entry name" value="TRANSCRIPTIONAL REGULATOR, MARR"/>
    <property type="match status" value="1"/>
</dbReference>
<proteinExistence type="predicted"/>
<organism evidence="5 6">
    <name type="scientific">Paenibacillus chungangensis</name>
    <dbReference type="NCBI Taxonomy" id="696535"/>
    <lineage>
        <taxon>Bacteria</taxon>
        <taxon>Bacillati</taxon>
        <taxon>Bacillota</taxon>
        <taxon>Bacilli</taxon>
        <taxon>Bacillales</taxon>
        <taxon>Paenibacillaceae</taxon>
        <taxon>Paenibacillus</taxon>
    </lineage>
</organism>
<dbReference type="PROSITE" id="PS50995">
    <property type="entry name" value="HTH_MARR_2"/>
    <property type="match status" value="1"/>
</dbReference>
<evidence type="ECO:0000313" key="5">
    <source>
        <dbReference type="EMBL" id="MFD0959179.1"/>
    </source>
</evidence>
<evidence type="ECO:0000259" key="4">
    <source>
        <dbReference type="PROSITE" id="PS50995"/>
    </source>
</evidence>
<keyword evidence="3" id="KW-0804">Transcription</keyword>
<protein>
    <submittedName>
        <fullName evidence="5">MarR family winged helix-turn-helix transcriptional regulator</fullName>
    </submittedName>
</protein>
<evidence type="ECO:0000256" key="1">
    <source>
        <dbReference type="ARBA" id="ARBA00023015"/>
    </source>
</evidence>
<dbReference type="PRINTS" id="PR00598">
    <property type="entry name" value="HTHMARR"/>
</dbReference>
<dbReference type="Pfam" id="PF01047">
    <property type="entry name" value="MarR"/>
    <property type="match status" value="1"/>
</dbReference>
<name>A0ABW3HP05_9BACL</name>
<dbReference type="PANTHER" id="PTHR42756:SF1">
    <property type="entry name" value="TRANSCRIPTIONAL REPRESSOR OF EMRAB OPERON"/>
    <property type="match status" value="1"/>
</dbReference>